<reference evidence="1" key="1">
    <citation type="submission" date="2023-05" db="EMBL/GenBank/DDBJ databases">
        <authorList>
            <person name="Zhang X."/>
        </authorList>
    </citation>
    <scope>NUCLEOTIDE SEQUENCE</scope>
    <source>
        <strain evidence="1">YF14B1</strain>
    </source>
</reference>
<dbReference type="AlphaFoldDB" id="A0AAE3QIT6"/>
<sequence length="207" mass="23244">MLQPVELLTRTLCDTTPTHPAELAFLFGQTVDNQESVLRQAESLLKQGQTQQVSFLQSPALSGYPGFESWKGILLTKGISESQITGIPFTNTTMIHTRIEAEAMIRYAKQHNIQTIYIIATPFHQLRAFMTAVTLAVELYPAVKLYSLPGPPLDWQQNVAHSQGQVRGSRSQLIAGELERIEKYIQKGDLGTYQLVLDYLNQRDIIV</sequence>
<accession>A0AAE3QIT6</accession>
<organism evidence="1 2">
    <name type="scientific">Xanthocytophaga flava</name>
    <dbReference type="NCBI Taxonomy" id="3048013"/>
    <lineage>
        <taxon>Bacteria</taxon>
        <taxon>Pseudomonadati</taxon>
        <taxon>Bacteroidota</taxon>
        <taxon>Cytophagia</taxon>
        <taxon>Cytophagales</taxon>
        <taxon>Rhodocytophagaceae</taxon>
        <taxon>Xanthocytophaga</taxon>
    </lineage>
</organism>
<dbReference type="RefSeq" id="WP_313975553.1">
    <property type="nucleotide sequence ID" value="NZ_JASJOS010000001.1"/>
</dbReference>
<evidence type="ECO:0000313" key="1">
    <source>
        <dbReference type="EMBL" id="MDJ1479406.1"/>
    </source>
</evidence>
<proteinExistence type="predicted"/>
<gene>
    <name evidence="1" type="ORF">QNI16_02850</name>
</gene>
<comment type="caution">
    <text evidence="1">The sequence shown here is derived from an EMBL/GenBank/DDBJ whole genome shotgun (WGS) entry which is preliminary data.</text>
</comment>
<evidence type="ECO:0000313" key="2">
    <source>
        <dbReference type="Proteomes" id="UP001241110"/>
    </source>
</evidence>
<protein>
    <submittedName>
        <fullName evidence="1">YdcF family protein</fullName>
    </submittedName>
</protein>
<name>A0AAE3QIT6_9BACT</name>
<dbReference type="Proteomes" id="UP001241110">
    <property type="component" value="Unassembled WGS sequence"/>
</dbReference>
<dbReference type="EMBL" id="JASJOS010000001">
    <property type="protein sequence ID" value="MDJ1479406.1"/>
    <property type="molecule type" value="Genomic_DNA"/>
</dbReference>